<feature type="domain" description="Helicase C-terminal" evidence="17">
    <location>
        <begin position="462"/>
        <end position="628"/>
    </location>
</feature>
<dbReference type="Gene3D" id="2.40.50.140">
    <property type="entry name" value="Nucleic acid-binding proteins"/>
    <property type="match status" value="1"/>
</dbReference>
<evidence type="ECO:0000256" key="8">
    <source>
        <dbReference type="ARBA" id="ARBA00023125"/>
    </source>
</evidence>
<dbReference type="GO" id="GO:0003677">
    <property type="term" value="F:DNA binding"/>
    <property type="evidence" value="ECO:0007669"/>
    <property type="project" value="UniProtKB-KW"/>
</dbReference>
<keyword evidence="5 15" id="KW-0378">Hydrolase</keyword>
<dbReference type="Pfam" id="PF17191">
    <property type="entry name" value="RecG_wedge"/>
    <property type="match status" value="1"/>
</dbReference>
<dbReference type="Pfam" id="PF19833">
    <property type="entry name" value="RecG_dom3_C"/>
    <property type="match status" value="1"/>
</dbReference>
<proteinExistence type="inferred from homology"/>
<dbReference type="CDD" id="cd18811">
    <property type="entry name" value="SF2_C_RecG"/>
    <property type="match status" value="1"/>
</dbReference>
<dbReference type="Pfam" id="PF00271">
    <property type="entry name" value="Helicase_C"/>
    <property type="match status" value="1"/>
</dbReference>
<name>A0A523UN63_UNCT6</name>
<evidence type="ECO:0000256" key="1">
    <source>
        <dbReference type="ARBA" id="ARBA00007504"/>
    </source>
</evidence>
<dbReference type="InterPro" id="IPR001650">
    <property type="entry name" value="Helicase_C-like"/>
</dbReference>
<dbReference type="NCBIfam" id="TIGR00643">
    <property type="entry name" value="recG"/>
    <property type="match status" value="1"/>
</dbReference>
<evidence type="ECO:0000256" key="6">
    <source>
        <dbReference type="ARBA" id="ARBA00022806"/>
    </source>
</evidence>
<comment type="catalytic activity">
    <reaction evidence="12 15">
        <text>Couples ATP hydrolysis with the unwinding of duplex DNA by translocating in the 3'-5' direction.</text>
        <dbReference type="EC" id="5.6.2.4"/>
    </reaction>
</comment>
<dbReference type="NCBIfam" id="NF008165">
    <property type="entry name" value="PRK10917.1-3"/>
    <property type="match status" value="1"/>
</dbReference>
<dbReference type="NCBIfam" id="NF008168">
    <property type="entry name" value="PRK10917.2-2"/>
    <property type="match status" value="1"/>
</dbReference>
<dbReference type="CDD" id="cd04488">
    <property type="entry name" value="RecG_wedge_OBF"/>
    <property type="match status" value="1"/>
</dbReference>
<dbReference type="PROSITE" id="PS51194">
    <property type="entry name" value="HELICASE_CTER"/>
    <property type="match status" value="1"/>
</dbReference>
<dbReference type="GO" id="GO:0006281">
    <property type="term" value="P:DNA repair"/>
    <property type="evidence" value="ECO:0007669"/>
    <property type="project" value="UniProtKB-UniRule"/>
</dbReference>
<keyword evidence="11" id="KW-0413">Isomerase</keyword>
<dbReference type="InterPro" id="IPR027417">
    <property type="entry name" value="P-loop_NTPase"/>
</dbReference>
<dbReference type="GO" id="GO:0016887">
    <property type="term" value="F:ATP hydrolysis activity"/>
    <property type="evidence" value="ECO:0007669"/>
    <property type="project" value="RHEA"/>
</dbReference>
<comment type="caution">
    <text evidence="18">The sequence shown here is derived from an EMBL/GenBank/DDBJ whole genome shotgun (WGS) entry which is preliminary data.</text>
</comment>
<dbReference type="GO" id="GO:0005524">
    <property type="term" value="F:ATP binding"/>
    <property type="evidence" value="ECO:0007669"/>
    <property type="project" value="UniProtKB-KW"/>
</dbReference>
<evidence type="ECO:0000256" key="14">
    <source>
        <dbReference type="ARBA" id="ARBA00048988"/>
    </source>
</evidence>
<evidence type="ECO:0000256" key="10">
    <source>
        <dbReference type="ARBA" id="ARBA00023204"/>
    </source>
</evidence>
<evidence type="ECO:0000259" key="16">
    <source>
        <dbReference type="PROSITE" id="PS51192"/>
    </source>
</evidence>
<dbReference type="EC" id="5.6.2.4" evidence="13 15"/>
<evidence type="ECO:0000313" key="19">
    <source>
        <dbReference type="Proteomes" id="UP000315525"/>
    </source>
</evidence>
<evidence type="ECO:0000259" key="17">
    <source>
        <dbReference type="PROSITE" id="PS51194"/>
    </source>
</evidence>
<accession>A0A523UN63</accession>
<evidence type="ECO:0000256" key="12">
    <source>
        <dbReference type="ARBA" id="ARBA00034617"/>
    </source>
</evidence>
<dbReference type="AlphaFoldDB" id="A0A523UN63"/>
<keyword evidence="4 15" id="KW-0227">DNA damage</keyword>
<evidence type="ECO:0000256" key="13">
    <source>
        <dbReference type="ARBA" id="ARBA00034808"/>
    </source>
</evidence>
<evidence type="ECO:0000256" key="11">
    <source>
        <dbReference type="ARBA" id="ARBA00023235"/>
    </source>
</evidence>
<sequence>MSSVKRSRSPLETPVQYVKGVGPRRATILARLGIENVEDLLYHVPRRYVDRSTIRKIRDLRIGEHETFLGKVVTKGLRRTKSGEPVFSLALTDGTEIITCKWFNQPYLTNTFKVGDEFIVSGDINYYRGLQTIHPEYERASDAEQLLHTGRVVPIYPLSEGIGQKQMRKIVRNALDLGLPCVEETLPEDMVRRKGLLARKEAVSQVHFPEIPEQGEEARRRMAFDELFYLQLLLAIRKKRMLTPRTGIRFDKGERLCRMLLEGLKFELTKAQKKVLSEIKEDMRGGRVMNRLLQGDVGSGKTIVAVMALLIAVESGYQSAIMAPTEILAEQHYLVMKELLQGIDLEVILLLGKMSKKEKEEAYCLMESGEASIVIGTHALIEEGVHFKSLGLVVVDEQHRFGVVQRAKFRRKGFCPDFLVMTATPIPRTLSLTLYGDLDISIIDELPPGRKKVTTRVVGENKREKVHGFVRDEMAKGRQCYVVCPLIEESEKLDLKAAQEVHKRLKNDIFEDLNVGLLHGRMKPDEKEKTMREFRAGKTHILVSTTVIEVGVDVPNATVMIVEHAERFGLAQLHQLRGRIGRGAERSVCVLMCGRQLSREARERLNAMAKTTDGFEIAEMDLRLRGPGEFFGTRQHGLPEMKVADLVADSKLLVGARDEAFRIVNEDTDLLMEKNRVIRKVFMSKYKESLELARVG</sequence>
<evidence type="ECO:0000256" key="3">
    <source>
        <dbReference type="ARBA" id="ARBA00022741"/>
    </source>
</evidence>
<evidence type="ECO:0000256" key="7">
    <source>
        <dbReference type="ARBA" id="ARBA00022840"/>
    </source>
</evidence>
<organism evidence="18 19">
    <name type="scientific">candidate division TA06 bacterium</name>
    <dbReference type="NCBI Taxonomy" id="2250710"/>
    <lineage>
        <taxon>Bacteria</taxon>
        <taxon>Bacteria division TA06</taxon>
    </lineage>
</organism>
<keyword evidence="8" id="KW-0238">DNA-binding</keyword>
<dbReference type="Gene3D" id="3.40.50.300">
    <property type="entry name" value="P-loop containing nucleotide triphosphate hydrolases"/>
    <property type="match status" value="2"/>
</dbReference>
<dbReference type="InterPro" id="IPR011545">
    <property type="entry name" value="DEAD/DEAH_box_helicase_dom"/>
</dbReference>
<dbReference type="Proteomes" id="UP000315525">
    <property type="component" value="Unassembled WGS sequence"/>
</dbReference>
<dbReference type="Pfam" id="PF00270">
    <property type="entry name" value="DEAD"/>
    <property type="match status" value="1"/>
</dbReference>
<dbReference type="PROSITE" id="PS51192">
    <property type="entry name" value="HELICASE_ATP_BIND_1"/>
    <property type="match status" value="1"/>
</dbReference>
<protein>
    <recommendedName>
        <fullName evidence="2 15">ATP-dependent DNA helicase RecG</fullName>
        <ecNumber evidence="13 15">5.6.2.4</ecNumber>
    </recommendedName>
</protein>
<dbReference type="InterPro" id="IPR014001">
    <property type="entry name" value="Helicase_ATP-bd"/>
</dbReference>
<keyword evidence="10 15" id="KW-0234">DNA repair</keyword>
<keyword evidence="7 15" id="KW-0067">ATP-binding</keyword>
<dbReference type="InterPro" id="IPR045562">
    <property type="entry name" value="RecG_dom3_C"/>
</dbReference>
<dbReference type="InterPro" id="IPR047112">
    <property type="entry name" value="RecG/Mfd"/>
</dbReference>
<dbReference type="EMBL" id="SOJN01000142">
    <property type="protein sequence ID" value="TET43966.1"/>
    <property type="molecule type" value="Genomic_DNA"/>
</dbReference>
<keyword evidence="3 15" id="KW-0547">Nucleotide-binding</keyword>
<keyword evidence="6 15" id="KW-0347">Helicase</keyword>
<reference evidence="18 19" key="1">
    <citation type="submission" date="2019-03" db="EMBL/GenBank/DDBJ databases">
        <title>Metabolic potential of uncultured bacteria and archaea associated with petroleum seepage in deep-sea sediments.</title>
        <authorList>
            <person name="Dong X."/>
            <person name="Hubert C."/>
        </authorList>
    </citation>
    <scope>NUCLEOTIDE SEQUENCE [LARGE SCALE GENOMIC DNA]</scope>
    <source>
        <strain evidence="18">E44_bin18</strain>
    </source>
</reference>
<dbReference type="PANTHER" id="PTHR47964:SF1">
    <property type="entry name" value="ATP-DEPENDENT DNA HELICASE HOMOLOG RECG, CHLOROPLASTIC"/>
    <property type="match status" value="1"/>
</dbReference>
<evidence type="ECO:0000313" key="18">
    <source>
        <dbReference type="EMBL" id="TET43966.1"/>
    </source>
</evidence>
<feature type="domain" description="Helicase ATP-binding" evidence="16">
    <location>
        <begin position="282"/>
        <end position="443"/>
    </location>
</feature>
<keyword evidence="9 15" id="KW-0233">DNA recombination</keyword>
<evidence type="ECO:0000256" key="15">
    <source>
        <dbReference type="RuleBase" id="RU363016"/>
    </source>
</evidence>
<dbReference type="GO" id="GO:0006310">
    <property type="term" value="P:DNA recombination"/>
    <property type="evidence" value="ECO:0007669"/>
    <property type="project" value="UniProtKB-UniRule"/>
</dbReference>
<dbReference type="SUPFAM" id="SSF50249">
    <property type="entry name" value="Nucleic acid-binding proteins"/>
    <property type="match status" value="1"/>
</dbReference>
<dbReference type="GO" id="GO:0043138">
    <property type="term" value="F:3'-5' DNA helicase activity"/>
    <property type="evidence" value="ECO:0007669"/>
    <property type="project" value="UniProtKB-EC"/>
</dbReference>
<dbReference type="InterPro" id="IPR033454">
    <property type="entry name" value="RecG_wedge"/>
</dbReference>
<dbReference type="PANTHER" id="PTHR47964">
    <property type="entry name" value="ATP-DEPENDENT DNA HELICASE HOMOLOG RECG, CHLOROPLASTIC"/>
    <property type="match status" value="1"/>
</dbReference>
<dbReference type="CDD" id="cd17992">
    <property type="entry name" value="DEXHc_RecG"/>
    <property type="match status" value="1"/>
</dbReference>
<dbReference type="InterPro" id="IPR012340">
    <property type="entry name" value="NA-bd_OB-fold"/>
</dbReference>
<dbReference type="SMART" id="SM00490">
    <property type="entry name" value="HELICc"/>
    <property type="match status" value="1"/>
</dbReference>
<gene>
    <name evidence="18" type="primary">recG</name>
    <name evidence="18" type="ORF">E3J62_11510</name>
</gene>
<dbReference type="SMART" id="SM00487">
    <property type="entry name" value="DEXDc"/>
    <property type="match status" value="1"/>
</dbReference>
<dbReference type="InterPro" id="IPR004609">
    <property type="entry name" value="ATP-dep_DNA_helicase_RecG"/>
</dbReference>
<comment type="catalytic activity">
    <reaction evidence="14 15">
        <text>ATP + H2O = ADP + phosphate + H(+)</text>
        <dbReference type="Rhea" id="RHEA:13065"/>
        <dbReference type="ChEBI" id="CHEBI:15377"/>
        <dbReference type="ChEBI" id="CHEBI:15378"/>
        <dbReference type="ChEBI" id="CHEBI:30616"/>
        <dbReference type="ChEBI" id="CHEBI:43474"/>
        <dbReference type="ChEBI" id="CHEBI:456216"/>
        <dbReference type="EC" id="5.6.2.4"/>
    </reaction>
</comment>
<comment type="similarity">
    <text evidence="1 15">Belongs to the helicase family. RecG subfamily.</text>
</comment>
<dbReference type="SUPFAM" id="SSF52540">
    <property type="entry name" value="P-loop containing nucleoside triphosphate hydrolases"/>
    <property type="match status" value="2"/>
</dbReference>
<evidence type="ECO:0000256" key="4">
    <source>
        <dbReference type="ARBA" id="ARBA00022763"/>
    </source>
</evidence>
<evidence type="ECO:0000256" key="2">
    <source>
        <dbReference type="ARBA" id="ARBA00017846"/>
    </source>
</evidence>
<comment type="function">
    <text evidence="15">Plays a critical role in recombination and DNA repair. Helps process Holliday junction intermediates to mature products by catalyzing branch migration. Has replication fork regression activity, unwinds stalled or blocked replication forks to make a HJ that can be resolved. Has a DNA unwinding activity characteristic of a DNA helicase with 3'-5' polarity.</text>
</comment>
<evidence type="ECO:0000256" key="5">
    <source>
        <dbReference type="ARBA" id="ARBA00022801"/>
    </source>
</evidence>
<evidence type="ECO:0000256" key="9">
    <source>
        <dbReference type="ARBA" id="ARBA00023172"/>
    </source>
</evidence>